<protein>
    <submittedName>
        <fullName evidence="1">Uncharacterized protein</fullName>
    </submittedName>
</protein>
<sequence length="41" mass="4395">MTGGGVTWAPTGRISGAFGRASTEPFWLVPGDLVTWLFAQR</sequence>
<keyword evidence="2" id="KW-1185">Reference proteome</keyword>
<proteinExistence type="predicted"/>
<reference evidence="2" key="1">
    <citation type="submission" date="2016-12" db="EMBL/GenBank/DDBJ databases">
        <authorList>
            <person name="Varghese N."/>
            <person name="Submissions S."/>
        </authorList>
    </citation>
    <scope>NUCLEOTIDE SEQUENCE [LARGE SCALE GENOMIC DNA]</scope>
    <source>
        <strain evidence="2">DSM 45599</strain>
    </source>
</reference>
<evidence type="ECO:0000313" key="1">
    <source>
        <dbReference type="EMBL" id="SIN14269.1"/>
    </source>
</evidence>
<dbReference type="STRING" id="709881.SAMN04489832_3390"/>
<accession>A0A1N5YXF1</accession>
<organism evidence="1 2">
    <name type="scientific">Micromonospora cremea</name>
    <dbReference type="NCBI Taxonomy" id="709881"/>
    <lineage>
        <taxon>Bacteria</taxon>
        <taxon>Bacillati</taxon>
        <taxon>Actinomycetota</taxon>
        <taxon>Actinomycetes</taxon>
        <taxon>Micromonosporales</taxon>
        <taxon>Micromonosporaceae</taxon>
        <taxon>Micromonospora</taxon>
    </lineage>
</organism>
<dbReference type="EMBL" id="FSQT01000002">
    <property type="protein sequence ID" value="SIN14269.1"/>
    <property type="molecule type" value="Genomic_DNA"/>
</dbReference>
<dbReference type="Proteomes" id="UP000185124">
    <property type="component" value="Unassembled WGS sequence"/>
</dbReference>
<gene>
    <name evidence="1" type="ORF">SAMN04489832_3390</name>
</gene>
<evidence type="ECO:0000313" key="2">
    <source>
        <dbReference type="Proteomes" id="UP000185124"/>
    </source>
</evidence>
<dbReference type="AlphaFoldDB" id="A0A1N5YXF1"/>
<name>A0A1N5YXF1_9ACTN</name>